<evidence type="ECO:0000256" key="5">
    <source>
        <dbReference type="SAM" id="SignalP"/>
    </source>
</evidence>
<dbReference type="GO" id="GO:0004065">
    <property type="term" value="F:arylsulfatase activity"/>
    <property type="evidence" value="ECO:0007669"/>
    <property type="project" value="TreeGrafter"/>
</dbReference>
<dbReference type="GO" id="GO:0046872">
    <property type="term" value="F:metal ion binding"/>
    <property type="evidence" value="ECO:0007669"/>
    <property type="project" value="UniProtKB-KW"/>
</dbReference>
<evidence type="ECO:0000256" key="2">
    <source>
        <dbReference type="ARBA" id="ARBA00022723"/>
    </source>
</evidence>
<dbReference type="InterPro" id="IPR017850">
    <property type="entry name" value="Alkaline_phosphatase_core_sf"/>
</dbReference>
<organism evidence="7 8">
    <name type="scientific">Pelagicoccus mobilis</name>
    <dbReference type="NCBI Taxonomy" id="415221"/>
    <lineage>
        <taxon>Bacteria</taxon>
        <taxon>Pseudomonadati</taxon>
        <taxon>Verrucomicrobiota</taxon>
        <taxon>Opitutia</taxon>
        <taxon>Puniceicoccales</taxon>
        <taxon>Pelagicoccaceae</taxon>
        <taxon>Pelagicoccus</taxon>
    </lineage>
</organism>
<protein>
    <submittedName>
        <fullName evidence="7">Arylsulfatase</fullName>
    </submittedName>
</protein>
<dbReference type="InterPro" id="IPR000917">
    <property type="entry name" value="Sulfatase_N"/>
</dbReference>
<keyword evidence="8" id="KW-1185">Reference proteome</keyword>
<keyword evidence="3" id="KW-0378">Hydrolase</keyword>
<name>A0A934RWK3_9BACT</name>
<comment type="similarity">
    <text evidence="1">Belongs to the sulfatase family.</text>
</comment>
<comment type="caution">
    <text evidence="7">The sequence shown here is derived from an EMBL/GenBank/DDBJ whole genome shotgun (WGS) entry which is preliminary data.</text>
</comment>
<evidence type="ECO:0000313" key="7">
    <source>
        <dbReference type="EMBL" id="MBK1877663.1"/>
    </source>
</evidence>
<dbReference type="SUPFAM" id="SSF53649">
    <property type="entry name" value="Alkaline phosphatase-like"/>
    <property type="match status" value="1"/>
</dbReference>
<evidence type="ECO:0000313" key="8">
    <source>
        <dbReference type="Proteomes" id="UP000617628"/>
    </source>
</evidence>
<dbReference type="AlphaFoldDB" id="A0A934RWK3"/>
<dbReference type="PROSITE" id="PS00149">
    <property type="entry name" value="SULFATASE_2"/>
    <property type="match status" value="1"/>
</dbReference>
<gene>
    <name evidence="7" type="ORF">JIN87_12365</name>
</gene>
<dbReference type="PANTHER" id="PTHR42693">
    <property type="entry name" value="ARYLSULFATASE FAMILY MEMBER"/>
    <property type="match status" value="1"/>
</dbReference>
<feature type="chain" id="PRO_5037089728" evidence="5">
    <location>
        <begin position="19"/>
        <end position="500"/>
    </location>
</feature>
<feature type="signal peptide" evidence="5">
    <location>
        <begin position="1"/>
        <end position="18"/>
    </location>
</feature>
<dbReference type="Proteomes" id="UP000617628">
    <property type="component" value="Unassembled WGS sequence"/>
</dbReference>
<reference evidence="7" key="1">
    <citation type="submission" date="2021-01" db="EMBL/GenBank/DDBJ databases">
        <title>Modified the classification status of verrucomicrobia.</title>
        <authorList>
            <person name="Feng X."/>
        </authorList>
    </citation>
    <scope>NUCLEOTIDE SEQUENCE</scope>
    <source>
        <strain evidence="7">KCTC 13126</strain>
    </source>
</reference>
<evidence type="ECO:0000256" key="3">
    <source>
        <dbReference type="ARBA" id="ARBA00022801"/>
    </source>
</evidence>
<feature type="domain" description="Sulfatase N-terminal" evidence="6">
    <location>
        <begin position="22"/>
        <end position="391"/>
    </location>
</feature>
<sequence length="500" mass="55241">MKPLFLGALLLIVSTAFAAERPNIVFIMADDFGLGDVSHHVREFQGKKPLVETPNVDALAKQGMWFTDGHSATALCAPTRYAVMSGNNNYRSYAPAGVWSSFGQTAFKEGEVTLGSVVQDAGYTTGFVGKWHLGGDFYIPDTKEIYRGKKNGNLTGKVDLTRMIDGGPKYCGFDYDFTAHCGIQGPMYILYENQEWYPWAKDSEIIYLDDNSIKNPKDLTSKGDGMGDSNWDARELGDILTSKAVEFIDRNANQKDPFFLYYCSPTVHIPHCPPAEFDGVKIAGSTPTDHLDMVVQLDLEVKRIVDALKANGEFENTLFVLTSDNGGLRDPEAQKLGYDPSGGWNGSKSSPLEGGHRVPFIAVWPGKISPGVSDEIAVNQDMVATFAALVGTDIPEGQAQDSLNLMPLLLGKGTFQGREYLINQAGAKQEVMLRKAPWKIIIQSNNKRTKFEPMALYNLESDPGEKKNQIKNPEFKEVAERMFSEYMSIIESKLPTVPRN</sequence>
<dbReference type="EMBL" id="JAENIL010000020">
    <property type="protein sequence ID" value="MBK1877663.1"/>
    <property type="molecule type" value="Genomic_DNA"/>
</dbReference>
<dbReference type="Gene3D" id="3.40.720.10">
    <property type="entry name" value="Alkaline Phosphatase, subunit A"/>
    <property type="match status" value="1"/>
</dbReference>
<dbReference type="Pfam" id="PF00884">
    <property type="entry name" value="Sulfatase"/>
    <property type="match status" value="1"/>
</dbReference>
<accession>A0A934RWK3</accession>
<evidence type="ECO:0000256" key="1">
    <source>
        <dbReference type="ARBA" id="ARBA00008779"/>
    </source>
</evidence>
<dbReference type="CDD" id="cd16143">
    <property type="entry name" value="ARS_like"/>
    <property type="match status" value="1"/>
</dbReference>
<keyword evidence="4" id="KW-0106">Calcium</keyword>
<keyword evidence="5" id="KW-0732">Signal</keyword>
<dbReference type="Gene3D" id="3.30.1120.10">
    <property type="match status" value="1"/>
</dbReference>
<proteinExistence type="inferred from homology"/>
<dbReference type="InterPro" id="IPR050738">
    <property type="entry name" value="Sulfatase"/>
</dbReference>
<keyword evidence="2" id="KW-0479">Metal-binding</keyword>
<evidence type="ECO:0000256" key="4">
    <source>
        <dbReference type="ARBA" id="ARBA00022837"/>
    </source>
</evidence>
<dbReference type="InterPro" id="IPR024607">
    <property type="entry name" value="Sulfatase_CS"/>
</dbReference>
<dbReference type="PANTHER" id="PTHR42693:SF33">
    <property type="entry name" value="ARYLSULFATASE"/>
    <property type="match status" value="1"/>
</dbReference>
<evidence type="ECO:0000259" key="6">
    <source>
        <dbReference type="Pfam" id="PF00884"/>
    </source>
</evidence>